<reference evidence="2 3" key="1">
    <citation type="submission" date="2019-12" db="EMBL/GenBank/DDBJ databases">
        <title>Draft Genome Sequences of Six Type Strains of the Genus Massilia.</title>
        <authorList>
            <person name="Miess H."/>
            <person name="Frediansyah A."/>
            <person name="Goeker M."/>
            <person name="Gross H."/>
        </authorList>
    </citation>
    <scope>NUCLEOTIDE SEQUENCE [LARGE SCALE GENOMIC DNA]</scope>
    <source>
        <strain evidence="2 3">DSM 26639</strain>
    </source>
</reference>
<sequence length="102" mass="10868">MAAFGPHGCRPALAAGFSGVVRRAAGGRIRLVIVVILFAAVGAALRRMPQRADAADSIAFDRNEVNLRPGAQDLIFWHTGRLHDISTGLTGSPTLNLHYLHA</sequence>
<dbReference type="Proteomes" id="UP000437862">
    <property type="component" value="Chromosome"/>
</dbReference>
<keyword evidence="1" id="KW-0812">Transmembrane</keyword>
<keyword evidence="3" id="KW-1185">Reference proteome</keyword>
<accession>A0ABX6G043</accession>
<evidence type="ECO:0000313" key="3">
    <source>
        <dbReference type="Proteomes" id="UP000437862"/>
    </source>
</evidence>
<dbReference type="EMBL" id="CP046904">
    <property type="protein sequence ID" value="QGZ42376.1"/>
    <property type="molecule type" value="Genomic_DNA"/>
</dbReference>
<keyword evidence="1" id="KW-1133">Transmembrane helix</keyword>
<evidence type="ECO:0000313" key="2">
    <source>
        <dbReference type="EMBL" id="QGZ42376.1"/>
    </source>
</evidence>
<gene>
    <name evidence="2" type="ORF">GO485_27325</name>
</gene>
<organism evidence="2 3">
    <name type="scientific">Pseudoduganella flava</name>
    <dbReference type="NCBI Taxonomy" id="871742"/>
    <lineage>
        <taxon>Bacteria</taxon>
        <taxon>Pseudomonadati</taxon>
        <taxon>Pseudomonadota</taxon>
        <taxon>Betaproteobacteria</taxon>
        <taxon>Burkholderiales</taxon>
        <taxon>Oxalobacteraceae</taxon>
        <taxon>Telluria group</taxon>
        <taxon>Pseudoduganella</taxon>
    </lineage>
</organism>
<name>A0ABX6G043_9BURK</name>
<dbReference type="RefSeq" id="WP_158206849.1">
    <property type="nucleotide sequence ID" value="NZ_CP046904.1"/>
</dbReference>
<proteinExistence type="predicted"/>
<evidence type="ECO:0000256" key="1">
    <source>
        <dbReference type="SAM" id="Phobius"/>
    </source>
</evidence>
<protein>
    <submittedName>
        <fullName evidence="2">Uncharacterized protein</fullName>
    </submittedName>
</protein>
<feature type="transmembrane region" description="Helical" evidence="1">
    <location>
        <begin position="27"/>
        <end position="45"/>
    </location>
</feature>
<keyword evidence="1" id="KW-0472">Membrane</keyword>